<dbReference type="Pfam" id="PF00929">
    <property type="entry name" value="RNase_T"/>
    <property type="match status" value="1"/>
</dbReference>
<comment type="caution">
    <text evidence="5">The sequence shown here is derived from an EMBL/GenBank/DDBJ whole genome shotgun (WGS) entry which is preliminary data.</text>
</comment>
<keyword evidence="3 5" id="KW-0269">Exonuclease</keyword>
<accession>A0A495A7B7</accession>
<keyword evidence="6" id="KW-1185">Reference proteome</keyword>
<dbReference type="FunFam" id="3.30.420.10:FF:000045">
    <property type="entry name" value="3'-5' exonuclease DinG"/>
    <property type="match status" value="1"/>
</dbReference>
<keyword evidence="1" id="KW-0540">Nuclease</keyword>
<feature type="domain" description="Exonuclease" evidence="4">
    <location>
        <begin position="58"/>
        <end position="227"/>
    </location>
</feature>
<organism evidence="5 6">
    <name type="scientific">Oceanobacillus halophilus</name>
    <dbReference type="NCBI Taxonomy" id="930130"/>
    <lineage>
        <taxon>Bacteria</taxon>
        <taxon>Bacillati</taxon>
        <taxon>Bacillota</taxon>
        <taxon>Bacilli</taxon>
        <taxon>Bacillales</taxon>
        <taxon>Bacillaceae</taxon>
        <taxon>Oceanobacillus</taxon>
    </lineage>
</organism>
<dbReference type="PANTHER" id="PTHR30231">
    <property type="entry name" value="DNA POLYMERASE III SUBUNIT EPSILON"/>
    <property type="match status" value="1"/>
</dbReference>
<dbReference type="Gene3D" id="3.30.420.10">
    <property type="entry name" value="Ribonuclease H-like superfamily/Ribonuclease H"/>
    <property type="match status" value="1"/>
</dbReference>
<dbReference type="OrthoDB" id="9804290at2"/>
<reference evidence="5 6" key="1">
    <citation type="journal article" date="2016" name="Int. J. Syst. Evol. Microbiol.">
        <title>Oceanobacillus halophilus sp. nov., a novel moderately halophilic bacterium from a hypersaline lake.</title>
        <authorList>
            <person name="Amoozegar M.A."/>
            <person name="Bagheri M."/>
            <person name="Makhdoumi A."/>
            <person name="Nikou M.M."/>
            <person name="Fazeli S.A.S."/>
            <person name="Schumann P."/>
            <person name="Sproer C."/>
            <person name="Sanchez-Porro C."/>
            <person name="Ventosa A."/>
        </authorList>
    </citation>
    <scope>NUCLEOTIDE SEQUENCE [LARGE SCALE GENOMIC DNA]</scope>
    <source>
        <strain evidence="5 6">DSM 23996</strain>
    </source>
</reference>
<dbReference type="GO" id="GO:0008408">
    <property type="term" value="F:3'-5' exonuclease activity"/>
    <property type="evidence" value="ECO:0007669"/>
    <property type="project" value="TreeGrafter"/>
</dbReference>
<sequence>MSNNTFIQWMRQMYGKVHTTVYSSVKTNLKPENLAFLRNIEKEMNKQNSLFTPLSHLDAVVFDFETSGFIPEQGDQILSIGAIKLRNNRIEKEQTFYSLVQFTGTMSPEVRALTGLMESELRVAPPLAEVLLSFFEFVQDDVLIAHHATHEKRFLQYANWKVFKKVFQQRIVDTSLVFRIFPSKQPLISLDDYCFQYGVKLENRHHALGDAILTAKLWEIYTIKLIEEGYLTLHEVYGSLGKMKQ</sequence>
<evidence type="ECO:0000256" key="2">
    <source>
        <dbReference type="ARBA" id="ARBA00022801"/>
    </source>
</evidence>
<evidence type="ECO:0000256" key="3">
    <source>
        <dbReference type="ARBA" id="ARBA00022839"/>
    </source>
</evidence>
<protein>
    <submittedName>
        <fullName evidence="5">3'-5' exonuclease</fullName>
    </submittedName>
</protein>
<proteinExistence type="predicted"/>
<dbReference type="SUPFAM" id="SSF53098">
    <property type="entry name" value="Ribonuclease H-like"/>
    <property type="match status" value="1"/>
</dbReference>
<dbReference type="EMBL" id="RBZP01000002">
    <property type="protein sequence ID" value="RKQ35623.1"/>
    <property type="molecule type" value="Genomic_DNA"/>
</dbReference>
<dbReference type="PANTHER" id="PTHR30231:SF4">
    <property type="entry name" value="PROTEIN NEN2"/>
    <property type="match status" value="1"/>
</dbReference>
<evidence type="ECO:0000313" key="5">
    <source>
        <dbReference type="EMBL" id="RKQ35623.1"/>
    </source>
</evidence>
<dbReference type="CDD" id="cd06127">
    <property type="entry name" value="DEDDh"/>
    <property type="match status" value="1"/>
</dbReference>
<dbReference type="RefSeq" id="WP_121203254.1">
    <property type="nucleotide sequence ID" value="NZ_RBZP01000002.1"/>
</dbReference>
<dbReference type="InterPro" id="IPR013520">
    <property type="entry name" value="Ribonucl_H"/>
</dbReference>
<dbReference type="NCBIfam" id="NF005836">
    <property type="entry name" value="PRK07740.1"/>
    <property type="match status" value="1"/>
</dbReference>
<gene>
    <name evidence="5" type="ORF">D8M06_04965</name>
</gene>
<dbReference type="GO" id="GO:0005829">
    <property type="term" value="C:cytosol"/>
    <property type="evidence" value="ECO:0007669"/>
    <property type="project" value="TreeGrafter"/>
</dbReference>
<dbReference type="Proteomes" id="UP000269301">
    <property type="component" value="Unassembled WGS sequence"/>
</dbReference>
<dbReference type="SMART" id="SM00479">
    <property type="entry name" value="EXOIII"/>
    <property type="match status" value="1"/>
</dbReference>
<keyword evidence="2" id="KW-0378">Hydrolase</keyword>
<evidence type="ECO:0000256" key="1">
    <source>
        <dbReference type="ARBA" id="ARBA00022722"/>
    </source>
</evidence>
<dbReference type="GO" id="GO:0003676">
    <property type="term" value="F:nucleic acid binding"/>
    <property type="evidence" value="ECO:0007669"/>
    <property type="project" value="InterPro"/>
</dbReference>
<dbReference type="AlphaFoldDB" id="A0A495A7B7"/>
<dbReference type="InterPro" id="IPR036397">
    <property type="entry name" value="RNaseH_sf"/>
</dbReference>
<evidence type="ECO:0000259" key="4">
    <source>
        <dbReference type="SMART" id="SM00479"/>
    </source>
</evidence>
<evidence type="ECO:0000313" key="6">
    <source>
        <dbReference type="Proteomes" id="UP000269301"/>
    </source>
</evidence>
<name>A0A495A7B7_9BACI</name>
<dbReference type="InterPro" id="IPR012337">
    <property type="entry name" value="RNaseH-like_sf"/>
</dbReference>